<evidence type="ECO:0000256" key="1">
    <source>
        <dbReference type="SAM" id="Phobius"/>
    </source>
</evidence>
<keyword evidence="1" id="KW-0812">Transmembrane</keyword>
<proteinExistence type="predicted"/>
<dbReference type="Proteomes" id="UP000245697">
    <property type="component" value="Unassembled WGS sequence"/>
</dbReference>
<dbReference type="Pfam" id="PF23636">
    <property type="entry name" value="DUF7144"/>
    <property type="match status" value="1"/>
</dbReference>
<dbReference type="RefSeq" id="WP_109594441.1">
    <property type="nucleotide sequence ID" value="NZ_BONA01000049.1"/>
</dbReference>
<dbReference type="EMBL" id="QGGR01000008">
    <property type="protein sequence ID" value="PWK47139.1"/>
    <property type="molecule type" value="Genomic_DNA"/>
</dbReference>
<sequence length="133" mass="13971">MTTTTDEAVAPDLTGVVTFAGVMLLTLGAFQFMEGLTTLLRDSAYLVTADNSLITLDPAAWGWSHLALGLISAAAGAGILRGRQWARAVGVLFTAAAALAHFLLLATAPLWCTVLIGTEIVVIFALCRRPDAR</sequence>
<comment type="caution">
    <text evidence="3">The sequence shown here is derived from an EMBL/GenBank/DDBJ whole genome shotgun (WGS) entry which is preliminary data.</text>
</comment>
<feature type="transmembrane region" description="Helical" evidence="1">
    <location>
        <begin position="12"/>
        <end position="33"/>
    </location>
</feature>
<dbReference type="AlphaFoldDB" id="A0A316FFG7"/>
<feature type="domain" description="DUF7144" evidence="2">
    <location>
        <begin position="17"/>
        <end position="129"/>
    </location>
</feature>
<evidence type="ECO:0000313" key="4">
    <source>
        <dbReference type="Proteomes" id="UP000245697"/>
    </source>
</evidence>
<keyword evidence="4" id="KW-1185">Reference proteome</keyword>
<reference evidence="3 4" key="1">
    <citation type="submission" date="2018-05" db="EMBL/GenBank/DDBJ databases">
        <title>Genomic Encyclopedia of Archaeal and Bacterial Type Strains, Phase II (KMG-II): from individual species to whole genera.</title>
        <authorList>
            <person name="Goeker M."/>
        </authorList>
    </citation>
    <scope>NUCLEOTIDE SEQUENCE [LARGE SCALE GENOMIC DNA]</scope>
    <source>
        <strain evidence="3 4">DSM 45184</strain>
    </source>
</reference>
<feature type="transmembrane region" description="Helical" evidence="1">
    <location>
        <begin position="108"/>
        <end position="127"/>
    </location>
</feature>
<protein>
    <recommendedName>
        <fullName evidence="2">DUF7144 domain-containing protein</fullName>
    </recommendedName>
</protein>
<gene>
    <name evidence="3" type="ORF">BC793_108254</name>
</gene>
<feature type="transmembrane region" description="Helical" evidence="1">
    <location>
        <begin position="85"/>
        <end position="102"/>
    </location>
</feature>
<dbReference type="InterPro" id="IPR055568">
    <property type="entry name" value="DUF7144"/>
</dbReference>
<accession>A0A316FFG7</accession>
<evidence type="ECO:0000313" key="3">
    <source>
        <dbReference type="EMBL" id="PWK47139.1"/>
    </source>
</evidence>
<keyword evidence="1" id="KW-0472">Membrane</keyword>
<organism evidence="3 4">
    <name type="scientific">Actinoplanes xinjiangensis</name>
    <dbReference type="NCBI Taxonomy" id="512350"/>
    <lineage>
        <taxon>Bacteria</taxon>
        <taxon>Bacillati</taxon>
        <taxon>Actinomycetota</taxon>
        <taxon>Actinomycetes</taxon>
        <taxon>Micromonosporales</taxon>
        <taxon>Micromonosporaceae</taxon>
        <taxon>Actinoplanes</taxon>
    </lineage>
</organism>
<feature type="transmembrane region" description="Helical" evidence="1">
    <location>
        <begin position="60"/>
        <end position="80"/>
    </location>
</feature>
<name>A0A316FFG7_9ACTN</name>
<keyword evidence="1" id="KW-1133">Transmembrane helix</keyword>
<evidence type="ECO:0000259" key="2">
    <source>
        <dbReference type="Pfam" id="PF23636"/>
    </source>
</evidence>
<dbReference type="OrthoDB" id="4482242at2"/>